<dbReference type="EnsemblMetazoa" id="AMEC003378-RA">
    <property type="protein sequence ID" value="AMEC003378-PA"/>
    <property type="gene ID" value="AMEC003378"/>
</dbReference>
<reference evidence="2" key="2">
    <citation type="submission" date="2020-05" db="UniProtKB">
        <authorList>
            <consortium name="EnsemblMetazoa"/>
        </authorList>
    </citation>
    <scope>IDENTIFICATION</scope>
    <source>
        <strain evidence="2">CM1001059</strain>
    </source>
</reference>
<feature type="compositionally biased region" description="Polar residues" evidence="1">
    <location>
        <begin position="57"/>
        <end position="81"/>
    </location>
</feature>
<evidence type="ECO:0000313" key="3">
    <source>
        <dbReference type="Proteomes" id="UP000075902"/>
    </source>
</evidence>
<dbReference type="Proteomes" id="UP000075902">
    <property type="component" value="Unassembled WGS sequence"/>
</dbReference>
<dbReference type="PANTHER" id="PTHR15117:SF24">
    <property type="entry name" value="SCA7 DOMAIN-CONTAINING PROTEIN"/>
    <property type="match status" value="1"/>
</dbReference>
<feature type="region of interest" description="Disordered" evidence="1">
    <location>
        <begin position="146"/>
        <end position="170"/>
    </location>
</feature>
<dbReference type="AlphaFoldDB" id="A0A182TJD8"/>
<protein>
    <submittedName>
        <fullName evidence="2">Uncharacterized protein</fullName>
    </submittedName>
</protein>
<reference evidence="3" key="1">
    <citation type="submission" date="2014-01" db="EMBL/GenBank/DDBJ databases">
        <title>The Genome Sequence of Anopheles melas CM1001059_A (V2).</title>
        <authorList>
            <consortium name="The Broad Institute Genomics Platform"/>
            <person name="Neafsey D.E."/>
            <person name="Besansky N."/>
            <person name="Howell P."/>
            <person name="Walton C."/>
            <person name="Young S.K."/>
            <person name="Zeng Q."/>
            <person name="Gargeya S."/>
            <person name="Fitzgerald M."/>
            <person name="Haas B."/>
            <person name="Abouelleil A."/>
            <person name="Allen A.W."/>
            <person name="Alvarado L."/>
            <person name="Arachchi H.M."/>
            <person name="Berlin A.M."/>
            <person name="Chapman S.B."/>
            <person name="Gainer-Dewar J."/>
            <person name="Goldberg J."/>
            <person name="Griggs A."/>
            <person name="Gujja S."/>
            <person name="Hansen M."/>
            <person name="Howarth C."/>
            <person name="Imamovic A."/>
            <person name="Ireland A."/>
            <person name="Larimer J."/>
            <person name="McCowan C."/>
            <person name="Murphy C."/>
            <person name="Pearson M."/>
            <person name="Poon T.W."/>
            <person name="Priest M."/>
            <person name="Roberts A."/>
            <person name="Saif S."/>
            <person name="Shea T."/>
            <person name="Sisk P."/>
            <person name="Sykes S."/>
            <person name="Wortman J."/>
            <person name="Nusbaum C."/>
            <person name="Birren B."/>
        </authorList>
    </citation>
    <scope>NUCLEOTIDE SEQUENCE [LARGE SCALE GENOMIC DNA]</scope>
    <source>
        <strain evidence="3">CM1001059</strain>
    </source>
</reference>
<organism evidence="2 3">
    <name type="scientific">Anopheles melas</name>
    <dbReference type="NCBI Taxonomy" id="34690"/>
    <lineage>
        <taxon>Eukaryota</taxon>
        <taxon>Metazoa</taxon>
        <taxon>Ecdysozoa</taxon>
        <taxon>Arthropoda</taxon>
        <taxon>Hexapoda</taxon>
        <taxon>Insecta</taxon>
        <taxon>Pterygota</taxon>
        <taxon>Neoptera</taxon>
        <taxon>Endopterygota</taxon>
        <taxon>Diptera</taxon>
        <taxon>Nematocera</taxon>
        <taxon>Culicoidea</taxon>
        <taxon>Culicidae</taxon>
        <taxon>Anophelinae</taxon>
        <taxon>Anopheles</taxon>
    </lineage>
</organism>
<sequence length="170" mass="17839">MNRDCVVFGGGLAKLRGQPWKSFIEKIANGSTAFNVDNDEESVLVQQNHGKAHAASAGQNSFPAQTKHGSAGSSSTARTMQTDRQWGSVMRLDKADMGLYGICPETDPFYAVICDICGSVVKPQGLQKHMTNRHHSLINHTAKLNANGNSSASTTAASAAGGKGNSSSSS</sequence>
<accession>A0A182TJD8</accession>
<dbReference type="InterPro" id="IPR052237">
    <property type="entry name" value="Ataxin-7-like_regulator"/>
</dbReference>
<name>A0A182TJD8_9DIPT</name>
<evidence type="ECO:0000313" key="2">
    <source>
        <dbReference type="EnsemblMetazoa" id="AMEC003378-PA"/>
    </source>
</evidence>
<dbReference type="STRING" id="34690.A0A182TJD8"/>
<keyword evidence="3" id="KW-1185">Reference proteome</keyword>
<proteinExistence type="predicted"/>
<dbReference type="PANTHER" id="PTHR15117">
    <property type="entry name" value="ATAXIN 7 RELATED"/>
    <property type="match status" value="1"/>
</dbReference>
<feature type="region of interest" description="Disordered" evidence="1">
    <location>
        <begin position="51"/>
        <end position="81"/>
    </location>
</feature>
<dbReference type="VEuPathDB" id="VectorBase:AMEC003378"/>
<evidence type="ECO:0000256" key="1">
    <source>
        <dbReference type="SAM" id="MobiDB-lite"/>
    </source>
</evidence>